<comment type="subcellular location">
    <subcellularLocation>
        <location evidence="1">Bacterial flagellum</location>
    </subcellularLocation>
</comment>
<evidence type="ECO:0000256" key="3">
    <source>
        <dbReference type="ARBA" id="ARBA00023143"/>
    </source>
</evidence>
<dbReference type="EMBL" id="CP019697">
    <property type="protein sequence ID" value="AQS50370.1"/>
    <property type="molecule type" value="Genomic_DNA"/>
</dbReference>
<dbReference type="Gene3D" id="6.10.10.10">
    <property type="entry name" value="Flagellar export chaperone, C-terminal domain"/>
    <property type="match status" value="1"/>
</dbReference>
<dbReference type="Pfam" id="PF00700">
    <property type="entry name" value="Flagellin_C"/>
    <property type="match status" value="1"/>
</dbReference>
<name>A0A1U9JX44_9BURK</name>
<dbReference type="PANTHER" id="PTHR42792">
    <property type="entry name" value="FLAGELLIN"/>
    <property type="match status" value="1"/>
</dbReference>
<dbReference type="KEGG" id="phn:PAEH1_00295"/>
<reference evidence="5 6" key="1">
    <citation type="submission" date="2017-01" db="EMBL/GenBank/DDBJ databases">
        <title>Complete Genome Sequence of Paenalcaligenes hominis, Isolated from a paraplegic Patient with neurogenic bladder.</title>
        <authorList>
            <person name="Mukhopadhyay R."/>
            <person name="Joaquin J."/>
            <person name="Hogue R."/>
            <person name="Kilaru A."/>
            <person name="Jospin G."/>
            <person name="Mars K."/>
            <person name="Eisen J.A."/>
            <person name="Chaturvedi V."/>
        </authorList>
    </citation>
    <scope>NUCLEOTIDE SEQUENCE [LARGE SCALE GENOMIC DNA]</scope>
    <source>
        <strain evidence="5 6">15S00501</strain>
    </source>
</reference>
<sequence length="126" mass="13670">MLTTHWIVITEIGQEIRLRQLPDPIAAMDRAIAQIATIRRYLGAIQNRFKSAISSLTNTATKLSAARSRTMDVNYATEVSSITRAQIVDQASTCGFSSGESSVSDDFELVALGGAHLSRKPSDSLK</sequence>
<dbReference type="InterPro" id="IPR001492">
    <property type="entry name" value="Flagellin"/>
</dbReference>
<evidence type="ECO:0000313" key="6">
    <source>
        <dbReference type="Proteomes" id="UP000189369"/>
    </source>
</evidence>
<accession>A0A1U9JX44</accession>
<feature type="domain" description="Flagellin C-terminal" evidence="4">
    <location>
        <begin position="26"/>
        <end position="93"/>
    </location>
</feature>
<dbReference type="SUPFAM" id="SSF64518">
    <property type="entry name" value="Phase 1 flagellin"/>
    <property type="match status" value="1"/>
</dbReference>
<dbReference type="AlphaFoldDB" id="A0A1U9JX44"/>
<dbReference type="InterPro" id="IPR046358">
    <property type="entry name" value="Flagellin_C"/>
</dbReference>
<dbReference type="GO" id="GO:0005198">
    <property type="term" value="F:structural molecule activity"/>
    <property type="evidence" value="ECO:0007669"/>
    <property type="project" value="InterPro"/>
</dbReference>
<evidence type="ECO:0000256" key="1">
    <source>
        <dbReference type="ARBA" id="ARBA00004365"/>
    </source>
</evidence>
<evidence type="ECO:0000259" key="4">
    <source>
        <dbReference type="Pfam" id="PF00700"/>
    </source>
</evidence>
<protein>
    <recommendedName>
        <fullName evidence="4">Flagellin C-terminal domain-containing protein</fullName>
    </recommendedName>
</protein>
<comment type="similarity">
    <text evidence="2">Belongs to the bacterial flagellin family.</text>
</comment>
<organism evidence="5 6">
    <name type="scientific">Paenalcaligenes hominis</name>
    <dbReference type="NCBI Taxonomy" id="643674"/>
    <lineage>
        <taxon>Bacteria</taxon>
        <taxon>Pseudomonadati</taxon>
        <taxon>Pseudomonadota</taxon>
        <taxon>Betaproteobacteria</taxon>
        <taxon>Burkholderiales</taxon>
        <taxon>Alcaligenaceae</taxon>
        <taxon>Paenalcaligenes</taxon>
    </lineage>
</organism>
<dbReference type="Proteomes" id="UP000189369">
    <property type="component" value="Chromosome"/>
</dbReference>
<dbReference type="Gene3D" id="1.20.1330.10">
    <property type="entry name" value="f41 fragment of flagellin, N-terminal domain"/>
    <property type="match status" value="1"/>
</dbReference>
<dbReference type="PANTHER" id="PTHR42792:SF2">
    <property type="entry name" value="FLAGELLIN"/>
    <property type="match status" value="1"/>
</dbReference>
<dbReference type="GO" id="GO:0009288">
    <property type="term" value="C:bacterial-type flagellum"/>
    <property type="evidence" value="ECO:0007669"/>
    <property type="project" value="UniProtKB-SubCell"/>
</dbReference>
<dbReference type="InterPro" id="IPR042187">
    <property type="entry name" value="Flagellin_C_sub2"/>
</dbReference>
<evidence type="ECO:0000313" key="5">
    <source>
        <dbReference type="EMBL" id="AQS50370.1"/>
    </source>
</evidence>
<keyword evidence="3" id="KW-0975">Bacterial flagellum</keyword>
<gene>
    <name evidence="5" type="ORF">PAEH1_00295</name>
</gene>
<dbReference type="STRING" id="643674.PAEH1_00295"/>
<evidence type="ECO:0000256" key="2">
    <source>
        <dbReference type="ARBA" id="ARBA00005709"/>
    </source>
</evidence>
<proteinExistence type="inferred from homology"/>